<accession>A0A8W8HVP8</accession>
<dbReference type="AlphaFoldDB" id="A0A8W8HVP8"/>
<feature type="domain" description="Splicing factor Cactin C-terminal" evidence="4">
    <location>
        <begin position="454"/>
        <end position="578"/>
    </location>
</feature>
<dbReference type="GO" id="GO:0045292">
    <property type="term" value="P:mRNA cis splicing, via spliceosome"/>
    <property type="evidence" value="ECO:0007669"/>
    <property type="project" value="TreeGrafter"/>
</dbReference>
<dbReference type="PANTHER" id="PTHR21737">
    <property type="entry name" value="POLYGLUTAMINE BINDING PROTEIN 1/MARVEL MEMBRANE-ASSOCIATING DOMAIN CONTAINING 3"/>
    <property type="match status" value="1"/>
</dbReference>
<dbReference type="PANTHER" id="PTHR21737:SF4">
    <property type="entry name" value="SPLICING FACTOR CACTIN"/>
    <property type="match status" value="1"/>
</dbReference>
<protein>
    <recommendedName>
        <fullName evidence="2">Splicing factor Cactin</fullName>
    </recommendedName>
</protein>
<proteinExistence type="inferred from homology"/>
<reference evidence="6" key="1">
    <citation type="submission" date="2022-08" db="UniProtKB">
        <authorList>
            <consortium name="EnsemblMetazoa"/>
        </authorList>
    </citation>
    <scope>IDENTIFICATION</scope>
    <source>
        <strain evidence="6">05x7-T-G4-1.051#20</strain>
    </source>
</reference>
<feature type="region of interest" description="Disordered" evidence="3">
    <location>
        <begin position="27"/>
        <end position="64"/>
    </location>
</feature>
<keyword evidence="7" id="KW-1185">Reference proteome</keyword>
<organism evidence="6 7">
    <name type="scientific">Magallana gigas</name>
    <name type="common">Pacific oyster</name>
    <name type="synonym">Crassostrea gigas</name>
    <dbReference type="NCBI Taxonomy" id="29159"/>
    <lineage>
        <taxon>Eukaryota</taxon>
        <taxon>Metazoa</taxon>
        <taxon>Spiralia</taxon>
        <taxon>Lophotrochozoa</taxon>
        <taxon>Mollusca</taxon>
        <taxon>Bivalvia</taxon>
        <taxon>Autobranchia</taxon>
        <taxon>Pteriomorphia</taxon>
        <taxon>Ostreida</taxon>
        <taxon>Ostreoidea</taxon>
        <taxon>Ostreidae</taxon>
        <taxon>Magallana</taxon>
    </lineage>
</organism>
<evidence type="ECO:0000259" key="4">
    <source>
        <dbReference type="Pfam" id="PF09732"/>
    </source>
</evidence>
<dbReference type="EnsemblMetazoa" id="G11152.2">
    <property type="protein sequence ID" value="G11152.2:cds"/>
    <property type="gene ID" value="G11152"/>
</dbReference>
<dbReference type="GO" id="GO:0005681">
    <property type="term" value="C:spliceosomal complex"/>
    <property type="evidence" value="ECO:0007669"/>
    <property type="project" value="TreeGrafter"/>
</dbReference>
<evidence type="ECO:0000313" key="6">
    <source>
        <dbReference type="EnsemblMetazoa" id="G11152.2:cds"/>
    </source>
</evidence>
<comment type="similarity">
    <text evidence="1">Belongs to the CACTIN family.</text>
</comment>
<feature type="domain" description="Splicing factor cactin central" evidence="5">
    <location>
        <begin position="66"/>
        <end position="252"/>
    </location>
</feature>
<dbReference type="GO" id="GO:0005737">
    <property type="term" value="C:cytoplasm"/>
    <property type="evidence" value="ECO:0007669"/>
    <property type="project" value="TreeGrafter"/>
</dbReference>
<dbReference type="Pfam" id="PF10312">
    <property type="entry name" value="Cactin_mid"/>
    <property type="match status" value="1"/>
</dbReference>
<dbReference type="InterPro" id="IPR018816">
    <property type="entry name" value="Cactin_central"/>
</dbReference>
<dbReference type="Pfam" id="PF09732">
    <property type="entry name" value="CactinC_cactus"/>
    <property type="match status" value="1"/>
</dbReference>
<evidence type="ECO:0000259" key="5">
    <source>
        <dbReference type="Pfam" id="PF10312"/>
    </source>
</evidence>
<sequence length="578" mass="68062">YDGGSSRIKNIEKEKIEKIIKSKEERKKEKELLKQMETPEEKLKKRRLERERQMEERDQERELMQREKESEYYREWEKQEDYFHLNQAKLRSQIRIQDGRAKPIDLLAKYISSEEDDLAVEMHEPYTYLYGLTIADLEDLLEDIKVYLELEQGKNVEYWRDIITIANDELSQLRKLDSSQRDFQDRRERINESVSHEVQSIFKGKTTNQLLLLEEQIKKKLQGGEGVDVGYWESLLQQLKAHMARTRLSERHQENLKLKLFKLKQEQGIDSGPLFPAGLSRGSSNNSTPDRRNSPAPSALGRLSPAPPRSKHQSPAPADSREKQPSPGPSTSAINVEAEEDGDQAGPSVEAEEDEDDEALITEEDLEDQAYVDYDTGGYSPKLLRQADLEIDSVVYDPTDDMRKLELARQQVLSTGRVRLDGETEFEKKAREGMNDDEATFSVEVPTEHQKFLWSDKYRPRKPRFFNRVHTGFEWNKYNQTHYDIDNPPPKIVQGYKFNIFYPDLIDKTDTPEYTLTPIEGNKDFAILKFHAGPPYEDIAFKIVHREWEYSYKHGFRCQFQNNIFQLWFHFKRYRYRR</sequence>
<dbReference type="SMART" id="SM01050">
    <property type="entry name" value="CactinC_cactus"/>
    <property type="match status" value="1"/>
</dbReference>
<evidence type="ECO:0000313" key="7">
    <source>
        <dbReference type="Proteomes" id="UP000005408"/>
    </source>
</evidence>
<dbReference type="InterPro" id="IPR019134">
    <property type="entry name" value="Cactin_C"/>
</dbReference>
<dbReference type="Proteomes" id="UP000005408">
    <property type="component" value="Unassembled WGS sequence"/>
</dbReference>
<evidence type="ECO:0000256" key="3">
    <source>
        <dbReference type="SAM" id="MobiDB-lite"/>
    </source>
</evidence>
<name>A0A8W8HVP8_MAGGI</name>
<feature type="region of interest" description="Disordered" evidence="3">
    <location>
        <begin position="269"/>
        <end position="357"/>
    </location>
</feature>
<evidence type="ECO:0000256" key="2">
    <source>
        <dbReference type="ARBA" id="ARBA00034534"/>
    </source>
</evidence>
<evidence type="ECO:0000256" key="1">
    <source>
        <dbReference type="ARBA" id="ARBA00006895"/>
    </source>
</evidence>